<feature type="transmembrane region" description="Helical" evidence="11">
    <location>
        <begin position="6"/>
        <end position="29"/>
    </location>
</feature>
<dbReference type="SUPFAM" id="SSF50156">
    <property type="entry name" value="PDZ domain-like"/>
    <property type="match status" value="2"/>
</dbReference>
<comment type="cofactor">
    <cofactor evidence="1 11">
        <name>Zn(2+)</name>
        <dbReference type="ChEBI" id="CHEBI:29105"/>
    </cofactor>
</comment>
<dbReference type="InterPro" id="IPR036034">
    <property type="entry name" value="PDZ_sf"/>
</dbReference>
<dbReference type="EMBL" id="NRRV01000015">
    <property type="protein sequence ID" value="MBK1630713.1"/>
    <property type="molecule type" value="Genomic_DNA"/>
</dbReference>
<feature type="transmembrane region" description="Helical" evidence="11">
    <location>
        <begin position="100"/>
        <end position="120"/>
    </location>
</feature>
<dbReference type="PROSITE" id="PS50106">
    <property type="entry name" value="PDZ"/>
    <property type="match status" value="1"/>
</dbReference>
<dbReference type="Pfam" id="PF02163">
    <property type="entry name" value="Peptidase_M50"/>
    <property type="match status" value="1"/>
</dbReference>
<keyword evidence="5 11" id="KW-0812">Transmembrane</keyword>
<keyword evidence="8 11" id="KW-1133">Transmembrane helix</keyword>
<keyword evidence="10 11" id="KW-0472">Membrane</keyword>
<evidence type="ECO:0000256" key="3">
    <source>
        <dbReference type="ARBA" id="ARBA00007931"/>
    </source>
</evidence>
<keyword evidence="4" id="KW-0645">Protease</keyword>
<evidence type="ECO:0000256" key="5">
    <source>
        <dbReference type="ARBA" id="ARBA00022692"/>
    </source>
</evidence>
<comment type="caution">
    <text evidence="13">The sequence shown here is derived from an EMBL/GenBank/DDBJ whole genome shotgun (WGS) entry which is preliminary data.</text>
</comment>
<feature type="transmembrane region" description="Helical" evidence="11">
    <location>
        <begin position="385"/>
        <end position="412"/>
    </location>
</feature>
<evidence type="ECO:0000256" key="8">
    <source>
        <dbReference type="ARBA" id="ARBA00022989"/>
    </source>
</evidence>
<keyword evidence="9 11" id="KW-0482">Metalloprotease</keyword>
<comment type="subcellular location">
    <subcellularLocation>
        <location evidence="2">Membrane</location>
        <topology evidence="2">Multi-pass membrane protein</topology>
    </subcellularLocation>
</comment>
<dbReference type="InterPro" id="IPR041489">
    <property type="entry name" value="PDZ_6"/>
</dbReference>
<evidence type="ECO:0000256" key="2">
    <source>
        <dbReference type="ARBA" id="ARBA00004141"/>
    </source>
</evidence>
<dbReference type="InterPro" id="IPR004387">
    <property type="entry name" value="Pept_M50_Zn"/>
</dbReference>
<dbReference type="CDD" id="cd06163">
    <property type="entry name" value="S2P-M50_PDZ_RseP-like"/>
    <property type="match status" value="1"/>
</dbReference>
<evidence type="ECO:0000256" key="9">
    <source>
        <dbReference type="ARBA" id="ARBA00023049"/>
    </source>
</evidence>
<evidence type="ECO:0000256" key="11">
    <source>
        <dbReference type="RuleBase" id="RU362031"/>
    </source>
</evidence>
<evidence type="ECO:0000256" key="1">
    <source>
        <dbReference type="ARBA" id="ARBA00001947"/>
    </source>
</evidence>
<accession>A0ABS1CFP0</accession>
<dbReference type="SMART" id="SM00228">
    <property type="entry name" value="PDZ"/>
    <property type="match status" value="2"/>
</dbReference>
<protein>
    <recommendedName>
        <fullName evidence="11">Zinc metalloprotease</fullName>
        <ecNumber evidence="11">3.4.24.-</ecNumber>
    </recommendedName>
</protein>
<organism evidence="13 14">
    <name type="scientific">Thiohalocapsa halophila</name>
    <dbReference type="NCBI Taxonomy" id="69359"/>
    <lineage>
        <taxon>Bacteria</taxon>
        <taxon>Pseudomonadati</taxon>
        <taxon>Pseudomonadota</taxon>
        <taxon>Gammaproteobacteria</taxon>
        <taxon>Chromatiales</taxon>
        <taxon>Chromatiaceae</taxon>
        <taxon>Thiohalocapsa</taxon>
    </lineage>
</organism>
<dbReference type="Pfam" id="PF17820">
    <property type="entry name" value="PDZ_6"/>
    <property type="match status" value="1"/>
</dbReference>
<evidence type="ECO:0000256" key="4">
    <source>
        <dbReference type="ARBA" id="ARBA00022670"/>
    </source>
</evidence>
<name>A0ABS1CFP0_9GAMM</name>
<keyword evidence="6 11" id="KW-0378">Hydrolase</keyword>
<dbReference type="InterPro" id="IPR001478">
    <property type="entry name" value="PDZ"/>
</dbReference>
<evidence type="ECO:0000256" key="10">
    <source>
        <dbReference type="ARBA" id="ARBA00023136"/>
    </source>
</evidence>
<evidence type="ECO:0000259" key="12">
    <source>
        <dbReference type="PROSITE" id="PS50106"/>
    </source>
</evidence>
<gene>
    <name evidence="13" type="primary">rseP</name>
    <name evidence="13" type="ORF">CKO31_08145</name>
</gene>
<keyword evidence="7 11" id="KW-0862">Zinc</keyword>
<dbReference type="GO" id="GO:0008237">
    <property type="term" value="F:metallopeptidase activity"/>
    <property type="evidence" value="ECO:0007669"/>
    <property type="project" value="UniProtKB-KW"/>
</dbReference>
<dbReference type="PANTHER" id="PTHR42837:SF2">
    <property type="entry name" value="MEMBRANE METALLOPROTEASE ARASP2, CHLOROPLASTIC-RELATED"/>
    <property type="match status" value="1"/>
</dbReference>
<feature type="transmembrane region" description="Helical" evidence="11">
    <location>
        <begin position="433"/>
        <end position="454"/>
    </location>
</feature>
<evidence type="ECO:0000256" key="6">
    <source>
        <dbReference type="ARBA" id="ARBA00022801"/>
    </source>
</evidence>
<dbReference type="Gene3D" id="2.30.42.10">
    <property type="match status" value="2"/>
</dbReference>
<dbReference type="CDD" id="cd23081">
    <property type="entry name" value="cpPDZ_EcRseP-like"/>
    <property type="match status" value="1"/>
</dbReference>
<proteinExistence type="inferred from homology"/>
<dbReference type="NCBIfam" id="TIGR00054">
    <property type="entry name" value="RIP metalloprotease RseP"/>
    <property type="match status" value="1"/>
</dbReference>
<feature type="domain" description="PDZ" evidence="12">
    <location>
        <begin position="226"/>
        <end position="257"/>
    </location>
</feature>
<dbReference type="Proteomes" id="UP000748752">
    <property type="component" value="Unassembled WGS sequence"/>
</dbReference>
<evidence type="ECO:0000313" key="13">
    <source>
        <dbReference type="EMBL" id="MBK1630713.1"/>
    </source>
</evidence>
<reference evidence="13 14" key="1">
    <citation type="journal article" date="2020" name="Microorganisms">
        <title>Osmotic Adaptation and Compatible Solute Biosynthesis of Phototrophic Bacteria as Revealed from Genome Analyses.</title>
        <authorList>
            <person name="Imhoff J.F."/>
            <person name="Rahn T."/>
            <person name="Kunzel S."/>
            <person name="Keller A."/>
            <person name="Neulinger S.C."/>
        </authorList>
    </citation>
    <scope>NUCLEOTIDE SEQUENCE [LARGE SCALE GENOMIC DNA]</scope>
    <source>
        <strain evidence="13 14">DSM 6210</strain>
    </source>
</reference>
<dbReference type="RefSeq" id="WP_200235857.1">
    <property type="nucleotide sequence ID" value="NZ_NRRV01000015.1"/>
</dbReference>
<sequence length="455" mass="48312">MLAVLINIAAFLVAILLLVTIHELGHFWVARKLGVKVVRFSVGFGKALYTWRRPGDDTEYVIAALPLGGYVKMVDEREEDVPPEDLPYAFNTQPVWKRSLIAVAGPAANFLLAIMLYWGLLMAGESGIRPEVGAVTPESVAAEAELAPGDVIQSVDGRGVATWGGFWRVLLSASLGGGDVDVAVITADGERAVRTLPAAELETLGVGQGFLAQLGLERYTPPIPPVLAEVVAEQPAAEAGLEPGDRIVAVDGSPIDGWMDFVEVVQARPGETLSVQVLRDGAERVVELTPRSVARDDGSEIGRIGAGPKVPEDLFADLQVLVRHGPVDAFGEALRRVGDLSVMTLRLVGRMLVGTASVENLSGPIGIAGAAGKTASFGVQPYLEFLALLSVSLGLLNLLPIPVLDGGQLLYFAVEAVRGRPLSEEVQAYGQRLGLLLILCLMTLAFYVDIARIFG</sequence>
<keyword evidence="14" id="KW-1185">Reference proteome</keyword>
<comment type="similarity">
    <text evidence="3 11">Belongs to the peptidase M50B family.</text>
</comment>
<dbReference type="PANTHER" id="PTHR42837">
    <property type="entry name" value="REGULATOR OF SIGMA-E PROTEASE RSEP"/>
    <property type="match status" value="1"/>
</dbReference>
<evidence type="ECO:0000313" key="14">
    <source>
        <dbReference type="Proteomes" id="UP000748752"/>
    </source>
</evidence>
<dbReference type="EC" id="3.4.24.-" evidence="11"/>
<dbReference type="InterPro" id="IPR008915">
    <property type="entry name" value="Peptidase_M50"/>
</dbReference>
<evidence type="ECO:0000256" key="7">
    <source>
        <dbReference type="ARBA" id="ARBA00022833"/>
    </source>
</evidence>
<keyword evidence="11" id="KW-0479">Metal-binding</keyword>